<gene>
    <name evidence="2" type="ORF">DFP96_1062</name>
</gene>
<dbReference type="RefSeq" id="WP_133620583.1">
    <property type="nucleotide sequence ID" value="NZ_JAASUO010000003.1"/>
</dbReference>
<organism evidence="2 3">
    <name type="scientific">Listeria rocourtiae</name>
    <dbReference type="NCBI Taxonomy" id="647910"/>
    <lineage>
        <taxon>Bacteria</taxon>
        <taxon>Bacillati</taxon>
        <taxon>Bacillota</taxon>
        <taxon>Bacilli</taxon>
        <taxon>Bacillales</taxon>
        <taxon>Listeriaceae</taxon>
        <taxon>Listeria</taxon>
    </lineage>
</organism>
<dbReference type="STRING" id="1265846.PROCOU_16494"/>
<evidence type="ECO:0000259" key="1">
    <source>
        <dbReference type="SMART" id="SM00860"/>
    </source>
</evidence>
<accession>A0A4R6ZKF6</accession>
<evidence type="ECO:0000313" key="3">
    <source>
        <dbReference type="Proteomes" id="UP000295558"/>
    </source>
</evidence>
<keyword evidence="3" id="KW-1185">Reference proteome</keyword>
<dbReference type="Proteomes" id="UP000295558">
    <property type="component" value="Unassembled WGS sequence"/>
</dbReference>
<dbReference type="OrthoDB" id="8657476at2"/>
<dbReference type="SUPFAM" id="SSF160631">
    <property type="entry name" value="SMI1/KNR4-like"/>
    <property type="match status" value="1"/>
</dbReference>
<proteinExistence type="predicted"/>
<dbReference type="Pfam" id="PF09346">
    <property type="entry name" value="SMI1_KNR4"/>
    <property type="match status" value="1"/>
</dbReference>
<sequence length="148" mass="16922">MFKMNSENKKITSKDIEIFEAKHGLHLPLEYKTFLLEFNGGYPEKSNFIISDDEGVSLVNKFYGIGEESGDLGETFEILDGEIPEGFISIADDPAGNEICLGIEESGYKEKVYFWRHDMESDSEMDNMFLLAEDFKTFLNKLYGDNDE</sequence>
<dbReference type="SMART" id="SM00860">
    <property type="entry name" value="SMI1_KNR4"/>
    <property type="match status" value="1"/>
</dbReference>
<dbReference type="EMBL" id="SNZK01000006">
    <property type="protein sequence ID" value="TDR52798.1"/>
    <property type="molecule type" value="Genomic_DNA"/>
</dbReference>
<protein>
    <submittedName>
        <fullName evidence="2">SUKH superfamily protein</fullName>
    </submittedName>
</protein>
<comment type="caution">
    <text evidence="2">The sequence shown here is derived from an EMBL/GenBank/DDBJ whole genome shotgun (WGS) entry which is preliminary data.</text>
</comment>
<dbReference type="InterPro" id="IPR037883">
    <property type="entry name" value="Knr4/Smi1-like_sf"/>
</dbReference>
<dbReference type="Gene3D" id="3.40.1580.10">
    <property type="entry name" value="SMI1/KNR4-like"/>
    <property type="match status" value="1"/>
</dbReference>
<feature type="domain" description="Knr4/Smi1-like" evidence="1">
    <location>
        <begin position="10"/>
        <end position="141"/>
    </location>
</feature>
<name>A0A4R6ZKF6_9LIST</name>
<evidence type="ECO:0000313" key="2">
    <source>
        <dbReference type="EMBL" id="TDR52798.1"/>
    </source>
</evidence>
<dbReference type="InterPro" id="IPR018958">
    <property type="entry name" value="Knr4/Smi1-like_dom"/>
</dbReference>
<dbReference type="AlphaFoldDB" id="A0A4R6ZKF6"/>
<reference evidence="2 3" key="1">
    <citation type="submission" date="2019-03" db="EMBL/GenBank/DDBJ databases">
        <title>Genomic Encyclopedia of Type Strains, Phase III (KMG-III): the genomes of soil and plant-associated and newly described type strains.</title>
        <authorList>
            <person name="Whitman W."/>
        </authorList>
    </citation>
    <scope>NUCLEOTIDE SEQUENCE [LARGE SCALE GENOMIC DNA]</scope>
    <source>
        <strain evidence="2 3">CECT 7972</strain>
    </source>
</reference>